<organism evidence="3 4">
    <name type="scientific">Aquirufa avitistagni</name>
    <dbReference type="NCBI Taxonomy" id="3104728"/>
    <lineage>
        <taxon>Bacteria</taxon>
        <taxon>Pseudomonadati</taxon>
        <taxon>Bacteroidota</taxon>
        <taxon>Cytophagia</taxon>
        <taxon>Cytophagales</taxon>
        <taxon>Flectobacillaceae</taxon>
        <taxon>Aquirufa</taxon>
    </lineage>
</organism>
<dbReference type="GO" id="GO:0016757">
    <property type="term" value="F:glycosyltransferase activity"/>
    <property type="evidence" value="ECO:0007669"/>
    <property type="project" value="UniProtKB-KW"/>
</dbReference>
<dbReference type="SUPFAM" id="SSF53756">
    <property type="entry name" value="UDP-Glycosyltransferase/glycogen phosphorylase"/>
    <property type="match status" value="1"/>
</dbReference>
<dbReference type="RefSeq" id="WP_377983192.1">
    <property type="nucleotide sequence ID" value="NZ_JBBKXZ010000002.1"/>
</dbReference>
<comment type="caution">
    <text evidence="3">The sequence shown here is derived from an EMBL/GenBank/DDBJ whole genome shotgun (WGS) entry which is preliminary data.</text>
</comment>
<evidence type="ECO:0000313" key="3">
    <source>
        <dbReference type="EMBL" id="MFD3394310.1"/>
    </source>
</evidence>
<keyword evidence="1 3" id="KW-0808">Transferase</keyword>
<proteinExistence type="predicted"/>
<dbReference type="Pfam" id="PF13439">
    <property type="entry name" value="Glyco_transf_4"/>
    <property type="match status" value="1"/>
</dbReference>
<accession>A0ABW6DBN0</accession>
<dbReference type="PANTHER" id="PTHR46401">
    <property type="entry name" value="GLYCOSYLTRANSFERASE WBBK-RELATED"/>
    <property type="match status" value="1"/>
</dbReference>
<dbReference type="Proteomes" id="UP001598138">
    <property type="component" value="Unassembled WGS sequence"/>
</dbReference>
<dbReference type="EMBL" id="JBBKXZ010000002">
    <property type="protein sequence ID" value="MFD3394310.1"/>
    <property type="molecule type" value="Genomic_DNA"/>
</dbReference>
<keyword evidence="3" id="KW-0328">Glycosyltransferase</keyword>
<dbReference type="InterPro" id="IPR028098">
    <property type="entry name" value="Glyco_trans_4-like_N"/>
</dbReference>
<gene>
    <name evidence="3" type="ORF">U0R10_06730</name>
</gene>
<keyword evidence="4" id="KW-1185">Reference proteome</keyword>
<evidence type="ECO:0000313" key="4">
    <source>
        <dbReference type="Proteomes" id="UP001598138"/>
    </source>
</evidence>
<dbReference type="PANTHER" id="PTHR46401:SF2">
    <property type="entry name" value="GLYCOSYLTRANSFERASE WBBK-RELATED"/>
    <property type="match status" value="1"/>
</dbReference>
<protein>
    <submittedName>
        <fullName evidence="3">Glycosyltransferase</fullName>
        <ecNumber evidence="3">2.4.-.-</ecNumber>
    </submittedName>
</protein>
<dbReference type="Pfam" id="PF13692">
    <property type="entry name" value="Glyco_trans_1_4"/>
    <property type="match status" value="1"/>
</dbReference>
<sequence length="419" mass="47085">MKVLEVLHIATYESLGGAARATKRVYLGLQKAPIICHMFTMLKSSDDESIQVVQPKDPRAQLKYIHALLQSNQKQKLNQNVVLESGGDVSAGIVDEINEHPAPIVHLHWINNLLSISDIGKINKPIVWTLHDMWPFSGREHLSYDPDAYFYKDSTKVSSEDTLRLKIENWAHKNFKIVAPSHWLANCAKRSILFNQCDVSVIPCPIDHVLWSPQNTHSSRLEFNFDHAKHQILFLGQNLINDTNKGWDLLQAALAILSQGRDIEFELVVVGHSGEILVDCPYKIHSLGEISDDEILIQLYSTVDLLVVPSRFEAFSQVTLEAQSCGLPVIGFDIGGIPDILIHKKTGWISPAYDLIDFAEGIHWILSVDGRAEQLGKGGRTHAIENFSSERVAQLYMDLYQQVIFGGKSELKIDLDDKL</sequence>
<feature type="domain" description="Glycosyltransferase subfamily 4-like N-terminal" evidence="2">
    <location>
        <begin position="96"/>
        <end position="208"/>
    </location>
</feature>
<evidence type="ECO:0000259" key="2">
    <source>
        <dbReference type="Pfam" id="PF13439"/>
    </source>
</evidence>
<dbReference type="Gene3D" id="3.40.50.2000">
    <property type="entry name" value="Glycogen Phosphorylase B"/>
    <property type="match status" value="2"/>
</dbReference>
<name>A0ABW6DBN0_9BACT</name>
<dbReference type="EC" id="2.4.-.-" evidence="3"/>
<evidence type="ECO:0000256" key="1">
    <source>
        <dbReference type="ARBA" id="ARBA00022679"/>
    </source>
</evidence>
<reference evidence="3 4" key="1">
    <citation type="submission" date="2024-03" db="EMBL/GenBank/DDBJ databases">
        <title>Aquirufa genome sequencing.</title>
        <authorList>
            <person name="Pitt A."/>
            <person name="Hahn M.W."/>
        </authorList>
    </citation>
    <scope>NUCLEOTIDE SEQUENCE [LARGE SCALE GENOMIC DNA]</scope>
    <source>
        <strain evidence="3 4">OSTEICH-129V</strain>
    </source>
</reference>